<dbReference type="InterPro" id="IPR000424">
    <property type="entry name" value="Primosome_PriB/ssb"/>
</dbReference>
<protein>
    <recommendedName>
        <fullName evidence="3">Single-stranded DNA-binding protein</fullName>
    </recommendedName>
</protein>
<sequence length="178" mass="19534">MPQQTMTVTGVVLTDPTYHQVAADNGVCNFRVGAHRSRLDEEGNWKECDELYVSVEAWRKLAENTRRSIAKGMSVIVVGILVTRTWEDKDGNPRSKLVLRASHIGPDLGRYLTNTVSPTQTVMLAAPDSSGNLVEQEKTWIDSSSYQPSVAEQTRIGDDGEQEPADELVGSATSTPPF</sequence>
<evidence type="ECO:0000256" key="4">
    <source>
        <dbReference type="SAM" id="MobiDB-lite"/>
    </source>
</evidence>
<dbReference type="InterPro" id="IPR011344">
    <property type="entry name" value="ssDNA-bd"/>
</dbReference>
<dbReference type="Pfam" id="PF00436">
    <property type="entry name" value="SSB"/>
    <property type="match status" value="1"/>
</dbReference>
<dbReference type="OrthoDB" id="4427276at2"/>
<dbReference type="KEGG" id="ccho:CCHOA_08825"/>
<dbReference type="InterPro" id="IPR012340">
    <property type="entry name" value="NA-bd_OB-fold"/>
</dbReference>
<accession>A0A3G6J8M0</accession>
<dbReference type="GO" id="GO:0003697">
    <property type="term" value="F:single-stranded DNA binding"/>
    <property type="evidence" value="ECO:0007669"/>
    <property type="project" value="InterPro"/>
</dbReference>
<dbReference type="Gene3D" id="2.40.50.140">
    <property type="entry name" value="Nucleic acid-binding proteins"/>
    <property type="match status" value="1"/>
</dbReference>
<dbReference type="PROSITE" id="PS50935">
    <property type="entry name" value="SSB"/>
    <property type="match status" value="1"/>
</dbReference>
<keyword evidence="1 2" id="KW-0238">DNA-binding</keyword>
<evidence type="ECO:0000313" key="6">
    <source>
        <dbReference type="Proteomes" id="UP000269019"/>
    </source>
</evidence>
<dbReference type="Proteomes" id="UP000269019">
    <property type="component" value="Chromosome"/>
</dbReference>
<dbReference type="AlphaFoldDB" id="A0A3G6J8M0"/>
<dbReference type="EMBL" id="CP033896">
    <property type="protein sequence ID" value="AZA14152.1"/>
    <property type="molecule type" value="Genomic_DNA"/>
</dbReference>
<name>A0A3G6J8M0_9CORY</name>
<evidence type="ECO:0000256" key="1">
    <source>
        <dbReference type="ARBA" id="ARBA00023125"/>
    </source>
</evidence>
<reference evidence="5 6" key="1">
    <citation type="submission" date="2018-11" db="EMBL/GenBank/DDBJ databases">
        <authorList>
            <person name="Kleinhagauer T."/>
            <person name="Glaeser S.P."/>
            <person name="Spergser J."/>
            <person name="Ruckert C."/>
            <person name="Kaempfer P."/>
            <person name="Busse H.-J."/>
        </authorList>
    </citation>
    <scope>NUCLEOTIDE SEQUENCE [LARGE SCALE GENOMIC DNA]</scope>
    <source>
        <strain evidence="5 6">200CH</strain>
    </source>
</reference>
<dbReference type="SUPFAM" id="SSF50249">
    <property type="entry name" value="Nucleic acid-binding proteins"/>
    <property type="match status" value="1"/>
</dbReference>
<keyword evidence="6" id="KW-1185">Reference proteome</keyword>
<gene>
    <name evidence="5" type="primary">ssb2</name>
    <name evidence="5" type="ORF">CCHOA_08825</name>
</gene>
<dbReference type="NCBIfam" id="TIGR00621">
    <property type="entry name" value="ssb"/>
    <property type="match status" value="1"/>
</dbReference>
<evidence type="ECO:0000256" key="3">
    <source>
        <dbReference type="RuleBase" id="RU000524"/>
    </source>
</evidence>
<evidence type="ECO:0000256" key="2">
    <source>
        <dbReference type="PROSITE-ProRule" id="PRU00252"/>
    </source>
</evidence>
<feature type="compositionally biased region" description="Polar residues" evidence="4">
    <location>
        <begin position="141"/>
        <end position="152"/>
    </location>
</feature>
<dbReference type="GO" id="GO:0006260">
    <property type="term" value="P:DNA replication"/>
    <property type="evidence" value="ECO:0007669"/>
    <property type="project" value="InterPro"/>
</dbReference>
<evidence type="ECO:0000313" key="5">
    <source>
        <dbReference type="EMBL" id="AZA14152.1"/>
    </source>
</evidence>
<dbReference type="CDD" id="cd04496">
    <property type="entry name" value="SSB_OBF"/>
    <property type="match status" value="1"/>
</dbReference>
<organism evidence="5 6">
    <name type="scientific">Corynebacterium choanae</name>
    <dbReference type="NCBI Taxonomy" id="1862358"/>
    <lineage>
        <taxon>Bacteria</taxon>
        <taxon>Bacillati</taxon>
        <taxon>Actinomycetota</taxon>
        <taxon>Actinomycetes</taxon>
        <taxon>Mycobacteriales</taxon>
        <taxon>Corynebacteriaceae</taxon>
        <taxon>Corynebacterium</taxon>
    </lineage>
</organism>
<dbReference type="RefSeq" id="WP_123929150.1">
    <property type="nucleotide sequence ID" value="NZ_CP033896.1"/>
</dbReference>
<feature type="region of interest" description="Disordered" evidence="4">
    <location>
        <begin position="140"/>
        <end position="178"/>
    </location>
</feature>
<proteinExistence type="predicted"/>